<gene>
    <name evidence="2" type="ORF">AYM40_26800</name>
</gene>
<evidence type="ECO:0000313" key="2">
    <source>
        <dbReference type="EMBL" id="ANB75908.1"/>
    </source>
</evidence>
<name>A0A160FTB1_9BURK</name>
<dbReference type="KEGG" id="buz:AYM40_26800"/>
<dbReference type="InterPro" id="IPR028116">
    <property type="entry name" value="Cis-CaaD-like"/>
</dbReference>
<dbReference type="RefSeq" id="WP_063499170.1">
    <property type="nucleotide sequence ID" value="NZ_CP014579.1"/>
</dbReference>
<accession>A0A160FTB1</accession>
<feature type="domain" description="Tautomerase cis-CaaD-like" evidence="1">
    <location>
        <begin position="1"/>
        <end position="129"/>
    </location>
</feature>
<dbReference type="Gene3D" id="3.30.429.10">
    <property type="entry name" value="Macrophage Migration Inhibitory Factor"/>
    <property type="match status" value="1"/>
</dbReference>
<dbReference type="AlphaFoldDB" id="A0A160FTB1"/>
<evidence type="ECO:0000313" key="3">
    <source>
        <dbReference type="Proteomes" id="UP000076852"/>
    </source>
</evidence>
<organism evidence="2 3">
    <name type="scientific">Paraburkholderia phytofirmans OLGA172</name>
    <dbReference type="NCBI Taxonomy" id="1417228"/>
    <lineage>
        <taxon>Bacteria</taxon>
        <taxon>Pseudomonadati</taxon>
        <taxon>Pseudomonadota</taxon>
        <taxon>Betaproteobacteria</taxon>
        <taxon>Burkholderiales</taxon>
        <taxon>Burkholderiaceae</taxon>
        <taxon>Paraburkholderia</taxon>
    </lineage>
</organism>
<reference evidence="2 3" key="1">
    <citation type="journal article" date="2016" name="Gene">
        <title>PacBio SMRT assembly of a complex multi-replicon genome reveals chlorocatechol degradative operon in a region of genome plasticity.</title>
        <authorList>
            <person name="Ricker N."/>
            <person name="Shen S.Y."/>
            <person name="Goordial J."/>
            <person name="Jin S."/>
            <person name="Fulthorpe R.R."/>
        </authorList>
    </citation>
    <scope>NUCLEOTIDE SEQUENCE [LARGE SCALE GENOMIC DNA]</scope>
    <source>
        <strain evidence="2 3">OLGA172</strain>
    </source>
</reference>
<protein>
    <submittedName>
        <fullName evidence="2">4-oxalocrotonate tautomerase</fullName>
    </submittedName>
</protein>
<dbReference type="OrthoDB" id="7595039at2"/>
<dbReference type="InterPro" id="IPR014347">
    <property type="entry name" value="Tautomerase/MIF_sf"/>
</dbReference>
<sequence length="145" mass="15803">MPTYLVSAAAGRLDAAAKQQIAFGITQSHSTATGAQGFFAQVIFDDVPAGNHFIGGKPLRSDQIFVHGYIRAGRTADQKQQLFNDIVRVVQEGANVESRFVWAYISELPPAQMVEYGKVLPEPGGEGEWLNAMSDEDRDYLLSIG</sequence>
<dbReference type="Pfam" id="PF14832">
    <property type="entry name" value="Tautomerase_3"/>
    <property type="match status" value="1"/>
</dbReference>
<evidence type="ECO:0000259" key="1">
    <source>
        <dbReference type="Pfam" id="PF14832"/>
    </source>
</evidence>
<proteinExistence type="predicted"/>
<dbReference type="Proteomes" id="UP000076852">
    <property type="component" value="Chromosome 2"/>
</dbReference>
<dbReference type="SUPFAM" id="SSF55331">
    <property type="entry name" value="Tautomerase/MIF"/>
    <property type="match status" value="1"/>
</dbReference>
<keyword evidence="3" id="KW-1185">Reference proteome</keyword>
<dbReference type="EMBL" id="CP014579">
    <property type="protein sequence ID" value="ANB75908.1"/>
    <property type="molecule type" value="Genomic_DNA"/>
</dbReference>